<reference evidence="11" key="1">
    <citation type="journal article" date="2015" name="Proc. Natl. Acad. Sci. U.S.A.">
        <title>Genome sequence of the Asian Tiger mosquito, Aedes albopictus, reveals insights into its biology, genetics, and evolution.</title>
        <authorList>
            <person name="Chen X.G."/>
            <person name="Jiang X."/>
            <person name="Gu J."/>
            <person name="Xu M."/>
            <person name="Wu Y."/>
            <person name="Deng Y."/>
            <person name="Zhang C."/>
            <person name="Bonizzoni M."/>
            <person name="Dermauw W."/>
            <person name="Vontas J."/>
            <person name="Armbruster P."/>
            <person name="Huang X."/>
            <person name="Yang Y."/>
            <person name="Zhang H."/>
            <person name="He W."/>
            <person name="Peng H."/>
            <person name="Liu Y."/>
            <person name="Wu K."/>
            <person name="Chen J."/>
            <person name="Lirakis M."/>
            <person name="Topalis P."/>
            <person name="Van Leeuwen T."/>
            <person name="Hall A.B."/>
            <person name="Jiang X."/>
            <person name="Thorpe C."/>
            <person name="Mueller R.L."/>
            <person name="Sun C."/>
            <person name="Waterhouse R.M."/>
            <person name="Yan G."/>
            <person name="Tu Z.J."/>
            <person name="Fang X."/>
            <person name="James A.A."/>
        </authorList>
    </citation>
    <scope>NUCLEOTIDE SEQUENCE [LARGE SCALE GENOMIC DNA]</scope>
    <source>
        <strain evidence="11">Foshan</strain>
    </source>
</reference>
<evidence type="ECO:0000313" key="10">
    <source>
        <dbReference type="EnsemblMetazoa" id="AALFPA23_010092.P14028"/>
    </source>
</evidence>
<dbReference type="InterPro" id="IPR000477">
    <property type="entry name" value="RT_dom"/>
</dbReference>
<evidence type="ECO:0000259" key="8">
    <source>
        <dbReference type="PROSITE" id="PS50878"/>
    </source>
</evidence>
<evidence type="ECO:0000256" key="6">
    <source>
        <dbReference type="ARBA" id="ARBA00023268"/>
    </source>
</evidence>
<evidence type="ECO:0000256" key="2">
    <source>
        <dbReference type="ARBA" id="ARBA00022679"/>
    </source>
</evidence>
<dbReference type="Gene3D" id="2.40.70.10">
    <property type="entry name" value="Acid Proteases"/>
    <property type="match status" value="1"/>
</dbReference>
<dbReference type="Pfam" id="PF17921">
    <property type="entry name" value="Integrase_H2C2"/>
    <property type="match status" value="1"/>
</dbReference>
<dbReference type="CDD" id="cd09274">
    <property type="entry name" value="RNase_HI_RT_Ty3"/>
    <property type="match status" value="1"/>
</dbReference>
<keyword evidence="11" id="KW-1185">Reference proteome</keyword>
<dbReference type="InterPro" id="IPR001584">
    <property type="entry name" value="Integrase_cat-core"/>
</dbReference>
<dbReference type="Gene3D" id="1.10.340.70">
    <property type="match status" value="1"/>
</dbReference>
<keyword evidence="3" id="KW-0548">Nucleotidyltransferase</keyword>
<dbReference type="InterPro" id="IPR021109">
    <property type="entry name" value="Peptidase_aspartic_dom_sf"/>
</dbReference>
<keyword evidence="2" id="KW-0808">Transferase</keyword>
<feature type="compositionally biased region" description="Polar residues" evidence="7">
    <location>
        <begin position="1334"/>
        <end position="1345"/>
    </location>
</feature>
<dbReference type="SUPFAM" id="SSF56672">
    <property type="entry name" value="DNA/RNA polymerases"/>
    <property type="match status" value="1"/>
</dbReference>
<dbReference type="InterPro" id="IPR055510">
    <property type="entry name" value="DUF7083"/>
</dbReference>
<evidence type="ECO:0000256" key="1">
    <source>
        <dbReference type="ARBA" id="ARBA00012493"/>
    </source>
</evidence>
<dbReference type="EnsemblMetazoa" id="AALFPA23_010092.R14028">
    <property type="protein sequence ID" value="AALFPA23_010092.P14028"/>
    <property type="gene ID" value="AALFPA23_010092"/>
</dbReference>
<dbReference type="InterPro" id="IPR043128">
    <property type="entry name" value="Rev_trsase/Diguanyl_cyclase"/>
</dbReference>
<evidence type="ECO:0000259" key="9">
    <source>
        <dbReference type="PROSITE" id="PS50994"/>
    </source>
</evidence>
<dbReference type="Gene3D" id="3.10.10.10">
    <property type="entry name" value="HIV Type 1 Reverse Transcriptase, subunit A, domain 1"/>
    <property type="match status" value="1"/>
</dbReference>
<dbReference type="InterPro" id="IPR041577">
    <property type="entry name" value="RT_RNaseH_2"/>
</dbReference>
<dbReference type="InterPro" id="IPR012337">
    <property type="entry name" value="RNaseH-like_sf"/>
</dbReference>
<accession>A0ABM1YKW6</accession>
<dbReference type="Pfam" id="PF00665">
    <property type="entry name" value="rve"/>
    <property type="match status" value="1"/>
</dbReference>
<evidence type="ECO:0000256" key="7">
    <source>
        <dbReference type="SAM" id="MobiDB-lite"/>
    </source>
</evidence>
<reference evidence="10" key="2">
    <citation type="submission" date="2025-05" db="UniProtKB">
        <authorList>
            <consortium name="EnsemblMetazoa"/>
        </authorList>
    </citation>
    <scope>IDENTIFICATION</scope>
    <source>
        <strain evidence="10">Foshan</strain>
    </source>
</reference>
<proteinExistence type="predicted"/>
<dbReference type="GeneID" id="134291193"/>
<dbReference type="Gene3D" id="3.30.70.270">
    <property type="match status" value="2"/>
</dbReference>
<dbReference type="Pfam" id="PF23309">
    <property type="entry name" value="DUF7083"/>
    <property type="match status" value="1"/>
</dbReference>
<evidence type="ECO:0000313" key="11">
    <source>
        <dbReference type="Proteomes" id="UP000069940"/>
    </source>
</evidence>
<dbReference type="PROSITE" id="PS50878">
    <property type="entry name" value="RT_POL"/>
    <property type="match status" value="1"/>
</dbReference>
<dbReference type="Pfam" id="PF13650">
    <property type="entry name" value="Asp_protease_2"/>
    <property type="match status" value="1"/>
</dbReference>
<organism evidence="10 11">
    <name type="scientific">Aedes albopictus</name>
    <name type="common">Asian tiger mosquito</name>
    <name type="synonym">Stegomyia albopicta</name>
    <dbReference type="NCBI Taxonomy" id="7160"/>
    <lineage>
        <taxon>Eukaryota</taxon>
        <taxon>Metazoa</taxon>
        <taxon>Ecdysozoa</taxon>
        <taxon>Arthropoda</taxon>
        <taxon>Hexapoda</taxon>
        <taxon>Insecta</taxon>
        <taxon>Pterygota</taxon>
        <taxon>Neoptera</taxon>
        <taxon>Endopterygota</taxon>
        <taxon>Diptera</taxon>
        <taxon>Nematocera</taxon>
        <taxon>Culicoidea</taxon>
        <taxon>Culicidae</taxon>
        <taxon>Culicinae</taxon>
        <taxon>Aedini</taxon>
        <taxon>Aedes</taxon>
        <taxon>Stegomyia</taxon>
    </lineage>
</organism>
<evidence type="ECO:0000256" key="4">
    <source>
        <dbReference type="ARBA" id="ARBA00022722"/>
    </source>
</evidence>
<feature type="region of interest" description="Disordered" evidence="7">
    <location>
        <begin position="1334"/>
        <end position="1356"/>
    </location>
</feature>
<dbReference type="RefSeq" id="XP_062714632.1">
    <property type="nucleotide sequence ID" value="XM_062858648.1"/>
</dbReference>
<dbReference type="InterPro" id="IPR036397">
    <property type="entry name" value="RNaseH_sf"/>
</dbReference>
<keyword evidence="4" id="KW-0540">Nuclease</keyword>
<sequence length="1456" mass="163304">MNQQPPEQQLHQQQPIPMDALILQVLQQLQQQSLVTNQLLNNHRETQEQQKLFLQQQGDALRNLQVQVPVGAETILDSLAGNIKEFRYDVEGGGTFAAWFARYDDLFARDAARLDDAAKVRLLMRKLGTTEHERFISFIMPKAPKDFTFDEAVSKLKSLFGAAESVLSKRYRCLQISKGPTEDYVSYACRVNKCCVEFELGKLTEEEFKSLVFVCGLKSEADAEVRTRLLSRIEERTNVTLEQLSSECQRLLNLRHDTAMIEGSGSSVNQIRRHQRFQKRFSSKQESSSKPQFTSSTPKRPSGPCWSCGGMHYSRDCSFKSHRCADCSQYGHKEGYCASAKKPAPRRQFKRKSQSITVETKTVTVSVDMVRGRRRFVPVVLNGVFVRLQLDTASDISVISVDTWKRLGKPPSRSPSVKAKAASGDSLKLVSEFDCSITVNGVTQVGTVFVVNRNLHILGLDLIDAFQLDAVPISALCNKVTSSPTIVERLKTEFPEVFSTSLGKCSKVVVKLELKPNQQPVFRPKRPVAYSVYQAVDDELDRLERMKIITPVDYSEWAAPIVVVRKANGNIRICGDYSTGLNDALQPNQYPLPLPQDIFVKLGNCKVFSIIDMSESYLQLEVDEASSNLLSINTHRGIYRVNRLAPGVKAAPGAFQQVVDAMLAGLEHTCGYLDDVIVGGKDEEEHWRNLVALFRRLQEFGFTVRLEKCSFGQAQIKYLGHLTDQHGVRPDPAKVEAIRQMPAPVDVSGVRAFLGAVNFYGKFVPNMRAIRYPLDQLLKAGAKFEWTAECQAAFDKFKEILTSDLLLTHYNPALEIIVAADASSIGLGATISHRFPDGSIKVVQHASRALTAAERNYSQIDREGLAIIFAVTKFHRMVFGRKFRLQTDHAPLLRIFGAKKGIPVYTANRLQRWALMLLMYDFTIEYVATEKFGQVDVLSRLINQHAKPDEDYVIAAVSLEDDVRSVAFDSFNVLPLNFSDVQQGTKKDPVLSKALKCIQEGWHEVPVPTADRELHKLYHHQDSLTSVQDCIIFGERLVIPKQLRKRCLEQLHQGHPGIQRMKAIARSYVYWPSIDSEITDFVKACPHCALVAKSPAHAAPVPWPKSQRPWQRVHVDYAGPLDGDYFLLVVDSHSKWPEIVQTTRITAPATIRILRSLFARLGMPETLVSDNGTQFTSAEFAEFCNTNGIQHITTAPFHPQSNGQVERFVDTFKRATKKIREGKGSMQEALDLFLLTYRSTPNTSAPNGLSPAEAMFGRRIRTNLELLRPPSNRQHEAEGHPASRRSFQRNDLVYVKLYNGNKWSWTPGTVLEKIGQVMYNVWADNRRLVRSHVNQLRTRSSSNSGPVPEPAKPRKPSALPLDVLLAAWNLQEPNLPPTSGHSTTPTSVGNMDVPSISPPSEGTPGQAVLPNPSTEAPPTKSSNIESARSSTPVVQQPRRSSRIRRMPARFNLYQQI</sequence>
<dbReference type="InterPro" id="IPR043502">
    <property type="entry name" value="DNA/RNA_pol_sf"/>
</dbReference>
<feature type="region of interest" description="Disordered" evidence="7">
    <location>
        <begin position="1372"/>
        <end position="1442"/>
    </location>
</feature>
<feature type="domain" description="Integrase catalytic" evidence="9">
    <location>
        <begin position="1105"/>
        <end position="1259"/>
    </location>
</feature>
<name>A0ABM1YKW6_AEDAL</name>
<feature type="domain" description="Reverse transcriptase" evidence="8">
    <location>
        <begin position="545"/>
        <end position="723"/>
    </location>
</feature>
<dbReference type="PANTHER" id="PTHR37984">
    <property type="entry name" value="PROTEIN CBG26694"/>
    <property type="match status" value="1"/>
</dbReference>
<dbReference type="Pfam" id="PF17919">
    <property type="entry name" value="RT_RNaseH_2"/>
    <property type="match status" value="1"/>
</dbReference>
<keyword evidence="5" id="KW-0255">Endonuclease</keyword>
<dbReference type="InterPro" id="IPR050951">
    <property type="entry name" value="Retrovirus_Pol_polyprotein"/>
</dbReference>
<dbReference type="Proteomes" id="UP000069940">
    <property type="component" value="Unassembled WGS sequence"/>
</dbReference>
<feature type="compositionally biased region" description="Polar residues" evidence="7">
    <location>
        <begin position="1411"/>
        <end position="1434"/>
    </location>
</feature>
<keyword evidence="6" id="KW-0511">Multifunctional enzyme</keyword>
<dbReference type="EC" id="2.7.7.49" evidence="1"/>
<feature type="compositionally biased region" description="Polar residues" evidence="7">
    <location>
        <begin position="284"/>
        <end position="299"/>
    </location>
</feature>
<dbReference type="Gene3D" id="3.30.420.10">
    <property type="entry name" value="Ribonuclease H-like superfamily/Ribonuclease H"/>
    <property type="match status" value="1"/>
</dbReference>
<dbReference type="CDD" id="cd01647">
    <property type="entry name" value="RT_LTR"/>
    <property type="match status" value="1"/>
</dbReference>
<feature type="compositionally biased region" description="Low complexity" evidence="7">
    <location>
        <begin position="1377"/>
        <end position="1387"/>
    </location>
</feature>
<dbReference type="SUPFAM" id="SSF53098">
    <property type="entry name" value="Ribonuclease H-like"/>
    <property type="match status" value="1"/>
</dbReference>
<keyword evidence="5" id="KW-0378">Hydrolase</keyword>
<dbReference type="SUPFAM" id="SSF50630">
    <property type="entry name" value="Acid proteases"/>
    <property type="match status" value="1"/>
</dbReference>
<dbReference type="Pfam" id="PF00078">
    <property type="entry name" value="RVT_1"/>
    <property type="match status" value="1"/>
</dbReference>
<protein>
    <recommendedName>
        <fullName evidence="1">RNA-directed DNA polymerase</fullName>
        <ecNumber evidence="1">2.7.7.49</ecNumber>
    </recommendedName>
</protein>
<evidence type="ECO:0000256" key="3">
    <source>
        <dbReference type="ARBA" id="ARBA00022695"/>
    </source>
</evidence>
<dbReference type="InterPro" id="IPR041588">
    <property type="entry name" value="Integrase_H2C2"/>
</dbReference>
<dbReference type="PROSITE" id="PS50994">
    <property type="entry name" value="INTEGRASE"/>
    <property type="match status" value="1"/>
</dbReference>
<dbReference type="PANTHER" id="PTHR37984:SF5">
    <property type="entry name" value="PROTEIN NYNRIN-LIKE"/>
    <property type="match status" value="1"/>
</dbReference>
<feature type="region of interest" description="Disordered" evidence="7">
    <location>
        <begin position="279"/>
        <end position="302"/>
    </location>
</feature>
<evidence type="ECO:0000256" key="5">
    <source>
        <dbReference type="ARBA" id="ARBA00022759"/>
    </source>
</evidence>